<keyword evidence="3" id="KW-0804">Transcription</keyword>
<dbReference type="Proteomes" id="UP000242560">
    <property type="component" value="Unassembled WGS sequence"/>
</dbReference>
<dbReference type="Gene3D" id="1.10.10.60">
    <property type="entry name" value="Homeodomain-like"/>
    <property type="match status" value="1"/>
</dbReference>
<evidence type="ECO:0000313" key="5">
    <source>
        <dbReference type="EMBL" id="SFI66581.1"/>
    </source>
</evidence>
<dbReference type="InterPro" id="IPR018060">
    <property type="entry name" value="HTH_AraC"/>
</dbReference>
<accession>A0A1I3K253</accession>
<dbReference type="Gene3D" id="3.30.70.100">
    <property type="match status" value="1"/>
</dbReference>
<dbReference type="InterPro" id="IPR009057">
    <property type="entry name" value="Homeodomain-like_sf"/>
</dbReference>
<evidence type="ECO:0000256" key="2">
    <source>
        <dbReference type="ARBA" id="ARBA00023125"/>
    </source>
</evidence>
<name>A0A1I3K253_9FLAO</name>
<keyword evidence="6" id="KW-1185">Reference proteome</keyword>
<gene>
    <name evidence="5" type="ORF">SAMN05421638_0547</name>
</gene>
<dbReference type="SMART" id="SM00342">
    <property type="entry name" value="HTH_ARAC"/>
    <property type="match status" value="1"/>
</dbReference>
<dbReference type="RefSeq" id="WP_089818404.1">
    <property type="nucleotide sequence ID" value="NZ_FORQ01000001.1"/>
</dbReference>
<evidence type="ECO:0000256" key="1">
    <source>
        <dbReference type="ARBA" id="ARBA00023015"/>
    </source>
</evidence>
<evidence type="ECO:0000313" key="6">
    <source>
        <dbReference type="Proteomes" id="UP000242560"/>
    </source>
</evidence>
<dbReference type="EMBL" id="FORQ01000001">
    <property type="protein sequence ID" value="SFI66581.1"/>
    <property type="molecule type" value="Genomic_DNA"/>
</dbReference>
<dbReference type="Pfam" id="PF12833">
    <property type="entry name" value="HTH_18"/>
    <property type="match status" value="1"/>
</dbReference>
<reference evidence="6" key="1">
    <citation type="submission" date="2016-10" db="EMBL/GenBank/DDBJ databases">
        <authorList>
            <person name="Varghese N."/>
            <person name="Submissions S."/>
        </authorList>
    </citation>
    <scope>NUCLEOTIDE SEQUENCE [LARGE SCALE GENOMIC DNA]</scope>
    <source>
        <strain evidence="6">DSM 22251</strain>
    </source>
</reference>
<dbReference type="GO" id="GO:0003700">
    <property type="term" value="F:DNA-binding transcription factor activity"/>
    <property type="evidence" value="ECO:0007669"/>
    <property type="project" value="InterPro"/>
</dbReference>
<evidence type="ECO:0000259" key="4">
    <source>
        <dbReference type="PROSITE" id="PS01124"/>
    </source>
</evidence>
<dbReference type="GO" id="GO:0043565">
    <property type="term" value="F:sequence-specific DNA binding"/>
    <property type="evidence" value="ECO:0007669"/>
    <property type="project" value="InterPro"/>
</dbReference>
<dbReference type="PROSITE" id="PS00041">
    <property type="entry name" value="HTH_ARAC_FAMILY_1"/>
    <property type="match status" value="1"/>
</dbReference>
<keyword evidence="2" id="KW-0238">DNA-binding</keyword>
<proteinExistence type="predicted"/>
<protein>
    <submittedName>
        <fullName evidence="5">Transcriptional regulator, AraC family</fullName>
    </submittedName>
</protein>
<organism evidence="5 6">
    <name type="scientific">Kaistella treverensis</name>
    <dbReference type="NCBI Taxonomy" id="631455"/>
    <lineage>
        <taxon>Bacteria</taxon>
        <taxon>Pseudomonadati</taxon>
        <taxon>Bacteroidota</taxon>
        <taxon>Flavobacteriia</taxon>
        <taxon>Flavobacteriales</taxon>
        <taxon>Weeksellaceae</taxon>
        <taxon>Chryseobacterium group</taxon>
        <taxon>Kaistella</taxon>
    </lineage>
</organism>
<feature type="domain" description="HTH araC/xylS-type" evidence="4">
    <location>
        <begin position="76"/>
        <end position="175"/>
    </location>
</feature>
<sequence>MMVFIKNMVCSRCISAVEKVFNDLEVPVAAVHLGEVETTENLNKTEIQNLDQQLQKIGFQILENASKKIIEKVKKVLIVKINELDISEDFVLSKFLAEKLLKDYSAISKTFSQNENVTLEQFFILQKIEKVKELLLYDEFSLTEISNKLGYKSVQHLSSQFKNITGFTPSAFKTLEVKNRLPLDSI</sequence>
<keyword evidence="1" id="KW-0805">Transcription regulation</keyword>
<dbReference type="PANTHER" id="PTHR43280">
    <property type="entry name" value="ARAC-FAMILY TRANSCRIPTIONAL REGULATOR"/>
    <property type="match status" value="1"/>
</dbReference>
<evidence type="ECO:0000256" key="3">
    <source>
        <dbReference type="ARBA" id="ARBA00023163"/>
    </source>
</evidence>
<dbReference type="PROSITE" id="PS01124">
    <property type="entry name" value="HTH_ARAC_FAMILY_2"/>
    <property type="match status" value="1"/>
</dbReference>
<dbReference type="InterPro" id="IPR018062">
    <property type="entry name" value="HTH_AraC-typ_CS"/>
</dbReference>
<dbReference type="SUPFAM" id="SSF46689">
    <property type="entry name" value="Homeodomain-like"/>
    <property type="match status" value="1"/>
</dbReference>
<dbReference type="AlphaFoldDB" id="A0A1I3K253"/>
<dbReference type="PANTHER" id="PTHR43280:SF28">
    <property type="entry name" value="HTH-TYPE TRANSCRIPTIONAL ACTIVATOR RHAS"/>
    <property type="match status" value="1"/>
</dbReference>